<accession>A0A0G9JW79</accession>
<protein>
    <submittedName>
        <fullName evidence="1">Uncharacterized protein</fullName>
    </submittedName>
</protein>
<dbReference type="Proteomes" id="UP000035514">
    <property type="component" value="Unassembled WGS sequence"/>
</dbReference>
<evidence type="ECO:0000313" key="2">
    <source>
        <dbReference type="Proteomes" id="UP000035514"/>
    </source>
</evidence>
<gene>
    <name evidence="1" type="ORF">AA20_12495</name>
</gene>
<evidence type="ECO:0000313" key="1">
    <source>
        <dbReference type="EMBL" id="KLD96172.1"/>
    </source>
</evidence>
<sequence length="85" mass="10096">MEIDTLEDLAKELKSGKTTNAMKLFEDYAKANNMDEEELEQILSKKHDCFKCESCESFYCYDEYSFFDEECIYCCDTEAEDEEEF</sequence>
<reference evidence="1 2" key="1">
    <citation type="submission" date="2014-01" db="EMBL/GenBank/DDBJ databases">
        <title>Development of a Comparative Genomic Fingerprinting Assay for High Resolution Genotyping of Arcobacter butzleri.</title>
        <authorList>
            <person name="Webb A.L."/>
            <person name="Inglis G.D."/>
            <person name="Kruczkiewicz P."/>
            <person name="Selinger L.B."/>
            <person name="Taboada E.N."/>
        </authorList>
    </citation>
    <scope>NUCLEOTIDE SEQUENCE [LARGE SCALE GENOMIC DNA]</scope>
    <source>
        <strain evidence="1 2">L348</strain>
    </source>
</reference>
<proteinExistence type="predicted"/>
<organism evidence="1 2">
    <name type="scientific">Aliarcobacter butzleri L348</name>
    <dbReference type="NCBI Taxonomy" id="1447256"/>
    <lineage>
        <taxon>Bacteria</taxon>
        <taxon>Pseudomonadati</taxon>
        <taxon>Campylobacterota</taxon>
        <taxon>Epsilonproteobacteria</taxon>
        <taxon>Campylobacterales</taxon>
        <taxon>Arcobacteraceae</taxon>
        <taxon>Aliarcobacter</taxon>
    </lineage>
</organism>
<comment type="caution">
    <text evidence="1">The sequence shown here is derived from an EMBL/GenBank/DDBJ whole genome shotgun (WGS) entry which is preliminary data.</text>
</comment>
<dbReference type="EMBL" id="JAIQ01000172">
    <property type="protein sequence ID" value="KLD96172.1"/>
    <property type="molecule type" value="Genomic_DNA"/>
</dbReference>
<dbReference type="PATRIC" id="fig|1447256.3.peg.2449"/>
<dbReference type="AlphaFoldDB" id="A0A0G9JW79"/>
<dbReference type="RefSeq" id="WP_046993875.1">
    <property type="nucleotide sequence ID" value="NZ_JAIQ01000172.1"/>
</dbReference>
<name>A0A0G9JW79_9BACT</name>